<dbReference type="InterPro" id="IPR036390">
    <property type="entry name" value="WH_DNA-bd_sf"/>
</dbReference>
<organism evidence="5 6">
    <name type="scientific">Canna indica</name>
    <name type="common">Indian-shot</name>
    <dbReference type="NCBI Taxonomy" id="4628"/>
    <lineage>
        <taxon>Eukaryota</taxon>
        <taxon>Viridiplantae</taxon>
        <taxon>Streptophyta</taxon>
        <taxon>Embryophyta</taxon>
        <taxon>Tracheophyta</taxon>
        <taxon>Spermatophyta</taxon>
        <taxon>Magnoliopsida</taxon>
        <taxon>Liliopsida</taxon>
        <taxon>Zingiberales</taxon>
        <taxon>Cannaceae</taxon>
        <taxon>Canna</taxon>
    </lineage>
</organism>
<evidence type="ECO:0000259" key="4">
    <source>
        <dbReference type="PROSITE" id="PS50961"/>
    </source>
</evidence>
<keyword evidence="6" id="KW-1185">Reference proteome</keyword>
<feature type="compositionally biased region" description="Low complexity" evidence="3">
    <location>
        <begin position="1"/>
        <end position="19"/>
    </location>
</feature>
<dbReference type="InterPro" id="IPR036388">
    <property type="entry name" value="WH-like_DNA-bd_sf"/>
</dbReference>
<protein>
    <submittedName>
        <fullName evidence="5">La-related protein 1B isoform X1</fullName>
    </submittedName>
</protein>
<evidence type="ECO:0000256" key="3">
    <source>
        <dbReference type="SAM" id="MobiDB-lite"/>
    </source>
</evidence>
<dbReference type="PANTHER" id="PTHR22792">
    <property type="entry name" value="LUPUS LA PROTEIN-RELATED"/>
    <property type="match status" value="1"/>
</dbReference>
<dbReference type="Proteomes" id="UP001327560">
    <property type="component" value="Chromosome 6"/>
</dbReference>
<feature type="compositionally biased region" description="Basic and acidic residues" evidence="3">
    <location>
        <begin position="269"/>
        <end position="290"/>
    </location>
</feature>
<dbReference type="PANTHER" id="PTHR22792:SF132">
    <property type="entry name" value="LA-RELATED PROTEIN 1"/>
    <property type="match status" value="1"/>
</dbReference>
<dbReference type="AlphaFoldDB" id="A0AAQ3KJD9"/>
<accession>A0AAQ3KJD9</accession>
<feature type="compositionally biased region" description="Low complexity" evidence="3">
    <location>
        <begin position="108"/>
        <end position="135"/>
    </location>
</feature>
<dbReference type="GO" id="GO:0003723">
    <property type="term" value="F:RNA binding"/>
    <property type="evidence" value="ECO:0007669"/>
    <property type="project" value="UniProtKB-UniRule"/>
</dbReference>
<dbReference type="EMBL" id="CP136895">
    <property type="protein sequence ID" value="WOL09709.1"/>
    <property type="molecule type" value="Genomic_DNA"/>
</dbReference>
<dbReference type="Gene3D" id="1.10.10.10">
    <property type="entry name" value="Winged helix-like DNA-binding domain superfamily/Winged helix DNA-binding domain"/>
    <property type="match status" value="1"/>
</dbReference>
<evidence type="ECO:0000313" key="6">
    <source>
        <dbReference type="Proteomes" id="UP001327560"/>
    </source>
</evidence>
<dbReference type="GO" id="GO:0005737">
    <property type="term" value="C:cytoplasm"/>
    <property type="evidence" value="ECO:0007669"/>
    <property type="project" value="UniProtKB-ARBA"/>
</dbReference>
<evidence type="ECO:0000256" key="1">
    <source>
        <dbReference type="ARBA" id="ARBA00022884"/>
    </source>
</evidence>
<dbReference type="InterPro" id="IPR006630">
    <property type="entry name" value="La_HTH"/>
</dbReference>
<keyword evidence="1 2" id="KW-0694">RNA-binding</keyword>
<sequence>MAASAAADPASSSPSPRSGRPVRHPPSNSARGEPEASAAAPPPPSSSPPVAAIASTEPSDRSPRNPPPEDVAPPSSDAARGKKQAWKRPPNGSVESGDTVIGGAASWPALSESAKASPKSLSSDSLKPLSDGSLSVPSAPEISLSSKSNSIPSVFPNHVAPARQKSMKRGVGGGGASSSAADGEVALPSPPPSLSSLPTTISEKQAPRELSPMDQTTNNTTNRDHGSSAGGLASQAHDGGDHVRSHGGSRRWNNGGVAGSHRNNYSNLRDVERGGYDGYRRNSGGRDIRMQPRGARPYMRPPGPPVTPPFVSPPPQVGPFGNPVVFPADMPSSIFYVATQPPPGGVPFVPHPAVPPPMFYPAIDPNRASLLQQIDYYFSPENLCRDVYLRQRMNKQGWVPISLIAGFNRVEKLLDSMNLTNSIEFIMDTLRLSMVVEVQGERVRKRNDWMNWLLPSSNNQFANAAGQSLATPNPDNLATNLQSLGLEGTGYHSSTRLPNSNFSRSASGNLSNQLQVAVNQHWDESGQVAALRDLDLIRSGRSLVRSDTL</sequence>
<feature type="region of interest" description="Disordered" evidence="3">
    <location>
        <begin position="1"/>
        <end position="294"/>
    </location>
</feature>
<feature type="compositionally biased region" description="Low complexity" evidence="3">
    <location>
        <begin position="143"/>
        <end position="153"/>
    </location>
</feature>
<dbReference type="SUPFAM" id="SSF46785">
    <property type="entry name" value="Winged helix' DNA-binding domain"/>
    <property type="match status" value="1"/>
</dbReference>
<proteinExistence type="predicted"/>
<dbReference type="InterPro" id="IPR045180">
    <property type="entry name" value="La_dom_prot"/>
</dbReference>
<name>A0AAQ3KJD9_9LILI</name>
<feature type="domain" description="HTH La-type RNA-binding" evidence="4">
    <location>
        <begin position="360"/>
        <end position="455"/>
    </location>
</feature>
<evidence type="ECO:0000256" key="2">
    <source>
        <dbReference type="PROSITE-ProRule" id="PRU00332"/>
    </source>
</evidence>
<dbReference type="PROSITE" id="PS50961">
    <property type="entry name" value="HTH_LA"/>
    <property type="match status" value="1"/>
</dbReference>
<gene>
    <name evidence="5" type="ORF">Cni_G18462</name>
</gene>
<reference evidence="5 6" key="1">
    <citation type="submission" date="2023-10" db="EMBL/GenBank/DDBJ databases">
        <title>Chromosome-scale genome assembly provides insights into flower coloration mechanisms of Canna indica.</title>
        <authorList>
            <person name="Li C."/>
        </authorList>
    </citation>
    <scope>NUCLEOTIDE SEQUENCE [LARGE SCALE GENOMIC DNA]</scope>
    <source>
        <tissue evidence="5">Flower</tissue>
    </source>
</reference>
<evidence type="ECO:0000313" key="5">
    <source>
        <dbReference type="EMBL" id="WOL09709.1"/>
    </source>
</evidence>
<dbReference type="CDD" id="cd07323">
    <property type="entry name" value="LAM"/>
    <property type="match status" value="1"/>
</dbReference>
<dbReference type="Pfam" id="PF05383">
    <property type="entry name" value="La"/>
    <property type="match status" value="1"/>
</dbReference>
<dbReference type="SMART" id="SM00715">
    <property type="entry name" value="LA"/>
    <property type="match status" value="1"/>
</dbReference>